<gene>
    <name evidence="1" type="ORF">ACFQVC_21495</name>
</gene>
<comment type="caution">
    <text evidence="1">The sequence shown here is derived from an EMBL/GenBank/DDBJ whole genome shotgun (WGS) entry which is preliminary data.</text>
</comment>
<organism evidence="1 2">
    <name type="scientific">Streptomyces monticola</name>
    <dbReference type="NCBI Taxonomy" id="2666263"/>
    <lineage>
        <taxon>Bacteria</taxon>
        <taxon>Bacillati</taxon>
        <taxon>Actinomycetota</taxon>
        <taxon>Actinomycetes</taxon>
        <taxon>Kitasatosporales</taxon>
        <taxon>Streptomycetaceae</taxon>
        <taxon>Streptomyces</taxon>
    </lineage>
</organism>
<dbReference type="EMBL" id="JBHTCF010000009">
    <property type="protein sequence ID" value="MFC7306793.1"/>
    <property type="molecule type" value="Genomic_DNA"/>
</dbReference>
<reference evidence="2" key="1">
    <citation type="journal article" date="2019" name="Int. J. Syst. Evol. Microbiol.">
        <title>The Global Catalogue of Microorganisms (GCM) 10K type strain sequencing project: providing services to taxonomists for standard genome sequencing and annotation.</title>
        <authorList>
            <consortium name="The Broad Institute Genomics Platform"/>
            <consortium name="The Broad Institute Genome Sequencing Center for Infectious Disease"/>
            <person name="Wu L."/>
            <person name="Ma J."/>
        </authorList>
    </citation>
    <scope>NUCLEOTIDE SEQUENCE [LARGE SCALE GENOMIC DNA]</scope>
    <source>
        <strain evidence="2">SYNS20</strain>
    </source>
</reference>
<evidence type="ECO:0000313" key="1">
    <source>
        <dbReference type="EMBL" id="MFC7306793.1"/>
    </source>
</evidence>
<dbReference type="Proteomes" id="UP001596523">
    <property type="component" value="Unassembled WGS sequence"/>
</dbReference>
<accession>A0ABW2JLM9</accession>
<keyword evidence="2" id="KW-1185">Reference proteome</keyword>
<sequence length="135" mass="15303">MLTVLMEKVTQPILICGRIRCRVSSVPPECTEIAMRWSVHGVTDRRDSYPTNDPRLDIIWKRVEVSVLPGHFKQLAQERLNLAAEYIDNSPCLTSPVKPGRLTTVDMRDEFIEKDEALGLFVALMPLFAQVRGGH</sequence>
<proteinExistence type="predicted"/>
<name>A0ABW2JLM9_9ACTN</name>
<protein>
    <submittedName>
        <fullName evidence="1">Uncharacterized protein</fullName>
    </submittedName>
</protein>
<evidence type="ECO:0000313" key="2">
    <source>
        <dbReference type="Proteomes" id="UP001596523"/>
    </source>
</evidence>
<dbReference type="RefSeq" id="WP_381832522.1">
    <property type="nucleotide sequence ID" value="NZ_JBHTCF010000009.1"/>
</dbReference>